<dbReference type="Proteomes" id="UP000316481">
    <property type="component" value="Segment"/>
</dbReference>
<sequence>MLVGIRVKGLEYIFVGYGQLCGLLQYDVVQPPWPLTTSMTFVSPKSITEFCVFAIVLVAAQMLW</sequence>
<name>A0A2D0XMP2_9VIRU</name>
<accession>A0A2D0XMP2</accession>
<reference evidence="1" key="1">
    <citation type="submission" date="2017-05" db="EMBL/GenBank/DDBJ databases">
        <title>Comparative genomics and virulence of Dutch common midwife toad ranaviruses.</title>
        <authorList>
            <person name="Saucedo B."/>
            <person name="Suarez N."/>
            <person name="Hughes J."/>
            <person name="van Beurden S.J."/>
        </authorList>
    </citation>
    <scope>NUCLEOTIDE SEQUENCE</scope>
    <source>
        <strain evidence="1">Pe/2016/Netherlands/UU3160714042</strain>
    </source>
</reference>
<evidence type="ECO:0000313" key="1">
    <source>
        <dbReference type="EMBL" id="ASH99020.1"/>
    </source>
</evidence>
<protein>
    <submittedName>
        <fullName evidence="1">Uncharacterized protein</fullName>
    </submittedName>
</protein>
<gene>
    <name evidence="1" type="primary">orf96L</name>
</gene>
<proteinExistence type="predicted"/>
<organism evidence="1">
    <name type="scientific">Common midwife toad virus</name>
    <dbReference type="NCBI Taxonomy" id="540070"/>
    <lineage>
        <taxon>Viruses</taxon>
        <taxon>Varidnaviria</taxon>
        <taxon>Bamfordvirae</taxon>
        <taxon>Nucleocytoviricota</taxon>
        <taxon>Megaviricetes</taxon>
        <taxon>Pimascovirales</taxon>
        <taxon>Pimascovirales incertae sedis</taxon>
        <taxon>Iridoviridae</taxon>
        <taxon>Alphairidovirinae</taxon>
        <taxon>Ranavirus</taxon>
        <taxon>Ranavirus alytes1</taxon>
    </lineage>
</organism>
<dbReference type="EMBL" id="MF125270">
    <property type="protein sequence ID" value="ASH99020.1"/>
    <property type="molecule type" value="Genomic_DNA"/>
</dbReference>